<evidence type="ECO:0000259" key="9">
    <source>
        <dbReference type="PROSITE" id="PS50109"/>
    </source>
</evidence>
<keyword evidence="6 11" id="KW-0418">Kinase</keyword>
<protein>
    <recommendedName>
        <fullName evidence="2">histidine kinase</fullName>
        <ecNumber evidence="2">2.7.13.3</ecNumber>
    </recommendedName>
</protein>
<dbReference type="InterPro" id="IPR035965">
    <property type="entry name" value="PAS-like_dom_sf"/>
</dbReference>
<dbReference type="GO" id="GO:0000155">
    <property type="term" value="F:phosphorelay sensor kinase activity"/>
    <property type="evidence" value="ECO:0007669"/>
    <property type="project" value="InterPro"/>
</dbReference>
<evidence type="ECO:0000256" key="2">
    <source>
        <dbReference type="ARBA" id="ARBA00012438"/>
    </source>
</evidence>
<dbReference type="Gene3D" id="3.30.565.10">
    <property type="entry name" value="Histidine kinase-like ATPase, C-terminal domain"/>
    <property type="match status" value="1"/>
</dbReference>
<sequence length="357" mass="40659">MEKLNFRLIEKALPFIFDNIEHNLSIMDKDLNVLWSNKAYIERMGMNAEDILGKKCYALWHKRISPCEGCPCVKALKTGNIETGEKTSDEGRHYVLTGIPFKENEEIKAVFEIGKEITEKKIVDEKFKEVIKLEAAYEIIDNLAHQFNNIFNGIYGFAQLIKERTENKDTLIFIEKLIESVEKGSKFIKALLELKTSPSAMKVFDLNFLLISMKEMLKDIAGEKIKLEFSLSKENLLIKGDPLQLKEVLSELLQNAKNAILDNGVILISTEKIKRESEEKILLTISDTGHGMDEETMKKCFEPLFTHDPRKFGLGLSIVKNIVQKHNSVIEIKSSPNAGTTVKIFFPSTTLQQELDT</sequence>
<dbReference type="SUPFAM" id="SSF55874">
    <property type="entry name" value="ATPase domain of HSP90 chaperone/DNA topoisomerase II/histidine kinase"/>
    <property type="match status" value="1"/>
</dbReference>
<evidence type="ECO:0000256" key="8">
    <source>
        <dbReference type="ARBA" id="ARBA00023012"/>
    </source>
</evidence>
<dbReference type="InterPro" id="IPR003661">
    <property type="entry name" value="HisK_dim/P_dom"/>
</dbReference>
<dbReference type="SUPFAM" id="SSF55785">
    <property type="entry name" value="PYP-like sensor domain (PAS domain)"/>
    <property type="match status" value="1"/>
</dbReference>
<dbReference type="Gene3D" id="3.30.450.20">
    <property type="entry name" value="PAS domain"/>
    <property type="match status" value="1"/>
</dbReference>
<reference evidence="11" key="1">
    <citation type="submission" date="2022-12" db="EMBL/GenBank/DDBJ databases">
        <title>Reference genome sequencing for broad-spectrum identification of bacterial and archaeal isolates by mass spectrometry.</title>
        <authorList>
            <person name="Sekiguchi Y."/>
            <person name="Tourlousse D.M."/>
        </authorList>
    </citation>
    <scope>NUCLEOTIDE SEQUENCE</scope>
    <source>
        <strain evidence="11">TSL-P1</strain>
    </source>
</reference>
<dbReference type="InterPro" id="IPR013656">
    <property type="entry name" value="PAS_4"/>
</dbReference>
<dbReference type="AlphaFoldDB" id="A0A9W6GFW8"/>
<dbReference type="PROSITE" id="PS50109">
    <property type="entry name" value="HIS_KIN"/>
    <property type="match status" value="1"/>
</dbReference>
<dbReference type="GO" id="GO:0005524">
    <property type="term" value="F:ATP binding"/>
    <property type="evidence" value="ECO:0007669"/>
    <property type="project" value="UniProtKB-KW"/>
</dbReference>
<keyword evidence="3" id="KW-0597">Phosphoprotein</keyword>
<dbReference type="InterPro" id="IPR036890">
    <property type="entry name" value="HATPase_C_sf"/>
</dbReference>
<dbReference type="PRINTS" id="PR00344">
    <property type="entry name" value="BCTRLSENSOR"/>
</dbReference>
<dbReference type="EMBL" id="BSDX01000001">
    <property type="protein sequence ID" value="GLI53235.1"/>
    <property type="molecule type" value="Genomic_DNA"/>
</dbReference>
<keyword evidence="7" id="KW-0067">ATP-binding</keyword>
<comment type="caution">
    <text evidence="11">The sequence shown here is derived from an EMBL/GenBank/DDBJ whole genome shotgun (WGS) entry which is preliminary data.</text>
</comment>
<gene>
    <name evidence="11" type="ORF">TISLANDTSLP1_09280</name>
</gene>
<dbReference type="InterPro" id="IPR004358">
    <property type="entry name" value="Sig_transdc_His_kin-like_C"/>
</dbReference>
<dbReference type="Pfam" id="PF02518">
    <property type="entry name" value="HATPase_c"/>
    <property type="match status" value="1"/>
</dbReference>
<dbReference type="CDD" id="cd00082">
    <property type="entry name" value="HisKA"/>
    <property type="match status" value="1"/>
</dbReference>
<feature type="domain" description="Histidine kinase" evidence="9">
    <location>
        <begin position="142"/>
        <end position="350"/>
    </location>
</feature>
<evidence type="ECO:0000313" key="11">
    <source>
        <dbReference type="EMBL" id="GLI53235.1"/>
    </source>
</evidence>
<proteinExistence type="predicted"/>
<evidence type="ECO:0000256" key="4">
    <source>
        <dbReference type="ARBA" id="ARBA00022679"/>
    </source>
</evidence>
<dbReference type="PROSITE" id="PS50112">
    <property type="entry name" value="PAS"/>
    <property type="match status" value="1"/>
</dbReference>
<evidence type="ECO:0000256" key="1">
    <source>
        <dbReference type="ARBA" id="ARBA00000085"/>
    </source>
</evidence>
<name>A0A9W6GFW8_9BACT</name>
<dbReference type="InterPro" id="IPR000014">
    <property type="entry name" value="PAS"/>
</dbReference>
<evidence type="ECO:0000256" key="6">
    <source>
        <dbReference type="ARBA" id="ARBA00022777"/>
    </source>
</evidence>
<evidence type="ECO:0000256" key="7">
    <source>
        <dbReference type="ARBA" id="ARBA00022840"/>
    </source>
</evidence>
<dbReference type="Gene3D" id="1.10.287.130">
    <property type="match status" value="1"/>
</dbReference>
<organism evidence="11 12">
    <name type="scientific">Thermodesulfovibrio yellowstonii</name>
    <dbReference type="NCBI Taxonomy" id="28262"/>
    <lineage>
        <taxon>Bacteria</taxon>
        <taxon>Pseudomonadati</taxon>
        <taxon>Nitrospirota</taxon>
        <taxon>Thermodesulfovibrionia</taxon>
        <taxon>Thermodesulfovibrionales</taxon>
        <taxon>Thermodesulfovibrionaceae</taxon>
        <taxon>Thermodesulfovibrio</taxon>
    </lineage>
</organism>
<accession>A0A9W6GFW8</accession>
<dbReference type="PANTHER" id="PTHR43065:SF46">
    <property type="entry name" value="C4-DICARBOXYLATE TRANSPORT SENSOR PROTEIN DCTB"/>
    <property type="match status" value="1"/>
</dbReference>
<keyword evidence="8" id="KW-0902">Two-component regulatory system</keyword>
<dbReference type="EC" id="2.7.13.3" evidence="2"/>
<dbReference type="PANTHER" id="PTHR43065">
    <property type="entry name" value="SENSOR HISTIDINE KINASE"/>
    <property type="match status" value="1"/>
</dbReference>
<dbReference type="Proteomes" id="UP001144297">
    <property type="component" value="Unassembled WGS sequence"/>
</dbReference>
<evidence type="ECO:0000256" key="3">
    <source>
        <dbReference type="ARBA" id="ARBA00022553"/>
    </source>
</evidence>
<keyword evidence="12" id="KW-1185">Reference proteome</keyword>
<dbReference type="InterPro" id="IPR003594">
    <property type="entry name" value="HATPase_dom"/>
</dbReference>
<keyword evidence="5" id="KW-0547">Nucleotide-binding</keyword>
<evidence type="ECO:0000259" key="10">
    <source>
        <dbReference type="PROSITE" id="PS50112"/>
    </source>
</evidence>
<feature type="domain" description="PAS" evidence="10">
    <location>
        <begin position="9"/>
        <end position="54"/>
    </location>
</feature>
<evidence type="ECO:0000256" key="5">
    <source>
        <dbReference type="ARBA" id="ARBA00022741"/>
    </source>
</evidence>
<dbReference type="SMART" id="SM00387">
    <property type="entry name" value="HATPase_c"/>
    <property type="match status" value="1"/>
</dbReference>
<comment type="catalytic activity">
    <reaction evidence="1">
        <text>ATP + protein L-histidine = ADP + protein N-phospho-L-histidine.</text>
        <dbReference type="EC" id="2.7.13.3"/>
    </reaction>
</comment>
<evidence type="ECO:0000313" key="12">
    <source>
        <dbReference type="Proteomes" id="UP001144297"/>
    </source>
</evidence>
<dbReference type="Pfam" id="PF08448">
    <property type="entry name" value="PAS_4"/>
    <property type="match status" value="1"/>
</dbReference>
<dbReference type="InterPro" id="IPR005467">
    <property type="entry name" value="His_kinase_dom"/>
</dbReference>
<keyword evidence="4" id="KW-0808">Transferase</keyword>